<proteinExistence type="predicted"/>
<sequence>MRLDLRERPHGGRERVPPPTGRRLVGGGLFLYTAAVTASTRWTKSVQPSASESYRRLINRTTARPTAASRDAARGPAT</sequence>
<dbReference type="EMBL" id="BNBC01000030">
    <property type="protein sequence ID" value="GHE92066.1"/>
    <property type="molecule type" value="Genomic_DNA"/>
</dbReference>
<evidence type="ECO:0000313" key="2">
    <source>
        <dbReference type="EMBL" id="GHE92066.1"/>
    </source>
</evidence>
<dbReference type="Proteomes" id="UP000641386">
    <property type="component" value="Unassembled WGS sequence"/>
</dbReference>
<feature type="compositionally biased region" description="Basic and acidic residues" evidence="1">
    <location>
        <begin position="1"/>
        <end position="16"/>
    </location>
</feature>
<feature type="region of interest" description="Disordered" evidence="1">
    <location>
        <begin position="1"/>
        <end position="22"/>
    </location>
</feature>
<protein>
    <submittedName>
        <fullName evidence="2">Uncharacterized protein</fullName>
    </submittedName>
</protein>
<keyword evidence="3" id="KW-1185">Reference proteome</keyword>
<evidence type="ECO:0000256" key="1">
    <source>
        <dbReference type="SAM" id="MobiDB-lite"/>
    </source>
</evidence>
<feature type="region of interest" description="Disordered" evidence="1">
    <location>
        <begin position="46"/>
        <end position="78"/>
    </location>
</feature>
<evidence type="ECO:0000313" key="3">
    <source>
        <dbReference type="Proteomes" id="UP000641386"/>
    </source>
</evidence>
<reference evidence="2" key="2">
    <citation type="submission" date="2020-09" db="EMBL/GenBank/DDBJ databases">
        <authorList>
            <person name="Sun Q."/>
            <person name="Ohkuma M."/>
        </authorList>
    </citation>
    <scope>NUCLEOTIDE SEQUENCE</scope>
    <source>
        <strain evidence="2">JCM 3302</strain>
    </source>
</reference>
<name>A0A919A9C1_9ACTN</name>
<organism evidence="2 3">
    <name type="scientific">Streptomyces spiralis</name>
    <dbReference type="NCBI Taxonomy" id="66376"/>
    <lineage>
        <taxon>Bacteria</taxon>
        <taxon>Bacillati</taxon>
        <taxon>Actinomycetota</taxon>
        <taxon>Actinomycetes</taxon>
        <taxon>Kitasatosporales</taxon>
        <taxon>Streptomycetaceae</taxon>
        <taxon>Streptomyces</taxon>
    </lineage>
</organism>
<gene>
    <name evidence="2" type="ORF">GCM10014715_55590</name>
</gene>
<dbReference type="AlphaFoldDB" id="A0A919A9C1"/>
<comment type="caution">
    <text evidence="2">The sequence shown here is derived from an EMBL/GenBank/DDBJ whole genome shotgun (WGS) entry which is preliminary data.</text>
</comment>
<reference evidence="2" key="1">
    <citation type="journal article" date="2014" name="Int. J. Syst. Evol. Microbiol.">
        <title>Complete genome sequence of Corynebacterium casei LMG S-19264T (=DSM 44701T), isolated from a smear-ripened cheese.</title>
        <authorList>
            <consortium name="US DOE Joint Genome Institute (JGI-PGF)"/>
            <person name="Walter F."/>
            <person name="Albersmeier A."/>
            <person name="Kalinowski J."/>
            <person name="Ruckert C."/>
        </authorList>
    </citation>
    <scope>NUCLEOTIDE SEQUENCE</scope>
    <source>
        <strain evidence="2">JCM 3302</strain>
    </source>
</reference>
<accession>A0A919A9C1</accession>